<dbReference type="Pfam" id="PF00005">
    <property type="entry name" value="ABC_tran"/>
    <property type="match status" value="1"/>
</dbReference>
<dbReference type="PROSITE" id="PS00211">
    <property type="entry name" value="ABC_TRANSPORTER_1"/>
    <property type="match status" value="1"/>
</dbReference>
<protein>
    <submittedName>
        <fullName evidence="7">ATP-binding cassette domain-containing protein</fullName>
    </submittedName>
</protein>
<name>A0ABY5L4G7_9CELL</name>
<dbReference type="PROSITE" id="PS50893">
    <property type="entry name" value="ABC_TRANSPORTER_2"/>
    <property type="match status" value="1"/>
</dbReference>
<dbReference type="GO" id="GO:0005524">
    <property type="term" value="F:ATP binding"/>
    <property type="evidence" value="ECO:0007669"/>
    <property type="project" value="UniProtKB-KW"/>
</dbReference>
<keyword evidence="4 7" id="KW-0067">ATP-binding</keyword>
<evidence type="ECO:0000256" key="1">
    <source>
        <dbReference type="ARBA" id="ARBA00005417"/>
    </source>
</evidence>
<feature type="region of interest" description="Disordered" evidence="5">
    <location>
        <begin position="294"/>
        <end position="317"/>
    </location>
</feature>
<dbReference type="EMBL" id="CP101988">
    <property type="protein sequence ID" value="UUI76386.1"/>
    <property type="molecule type" value="Genomic_DNA"/>
</dbReference>
<evidence type="ECO:0000259" key="6">
    <source>
        <dbReference type="PROSITE" id="PS50893"/>
    </source>
</evidence>
<dbReference type="PANTHER" id="PTHR43335">
    <property type="entry name" value="ABC TRANSPORTER, ATP-BINDING PROTEIN"/>
    <property type="match status" value="1"/>
</dbReference>
<dbReference type="InterPro" id="IPR025302">
    <property type="entry name" value="DrrA1/2-like_C"/>
</dbReference>
<dbReference type="InterPro" id="IPR027417">
    <property type="entry name" value="P-loop_NTPase"/>
</dbReference>
<reference evidence="7 8" key="1">
    <citation type="submission" date="2022-07" db="EMBL/GenBank/DDBJ databases">
        <title>Novel species in genus cellulomonas.</title>
        <authorList>
            <person name="Ye L."/>
        </authorList>
    </citation>
    <scope>NUCLEOTIDE SEQUENCE [LARGE SCALE GENOMIC DNA]</scope>
    <source>
        <strain evidence="8">zg-Y338</strain>
    </source>
</reference>
<feature type="domain" description="ABC transporter" evidence="6">
    <location>
        <begin position="2"/>
        <end position="229"/>
    </location>
</feature>
<evidence type="ECO:0000256" key="4">
    <source>
        <dbReference type="ARBA" id="ARBA00022840"/>
    </source>
</evidence>
<keyword evidence="2" id="KW-0813">Transport</keyword>
<dbReference type="SMART" id="SM00382">
    <property type="entry name" value="AAA"/>
    <property type="match status" value="1"/>
</dbReference>
<dbReference type="RefSeq" id="WP_227570626.1">
    <property type="nucleotide sequence ID" value="NZ_CP101988.1"/>
</dbReference>
<evidence type="ECO:0000256" key="3">
    <source>
        <dbReference type="ARBA" id="ARBA00022741"/>
    </source>
</evidence>
<evidence type="ECO:0000313" key="7">
    <source>
        <dbReference type="EMBL" id="UUI76386.1"/>
    </source>
</evidence>
<dbReference type="Proteomes" id="UP001316189">
    <property type="component" value="Chromosome"/>
</dbReference>
<keyword evidence="8" id="KW-1185">Reference proteome</keyword>
<sequence length="317" mass="34044">MLQLDGITRSFGDRRVLDDVSFTVASGRLTGFVGANGAGKTTTMRIILGVLSPDAGAVTIDGRPLDTVQRRSFGYMPEERGLYPKMKIAEQLAYLARLHGFDKATAMDRARDLLERLGLGERADDALESLSLGNQQRAQVAAALVHDPQLLILDEPFSGLDPMAVDVVLAVLAEKAATGVPVLFSSHQLDVVERLCDDLVIIGGGKIRAAGSRAALHEEFGSTRYEIAATQDIGWLRSERGVRVVEFDGGSALFEAEPEAAQAVLRSALERGPVTTFGPQRPTLGEIFREIVAEPTDEPGHAGDVTAPLANQKEMAR</sequence>
<dbReference type="InterPro" id="IPR003439">
    <property type="entry name" value="ABC_transporter-like_ATP-bd"/>
</dbReference>
<dbReference type="Gene3D" id="3.40.50.300">
    <property type="entry name" value="P-loop containing nucleotide triphosphate hydrolases"/>
    <property type="match status" value="1"/>
</dbReference>
<dbReference type="InterPro" id="IPR017871">
    <property type="entry name" value="ABC_transporter-like_CS"/>
</dbReference>
<gene>
    <name evidence="7" type="ORF">NP064_05690</name>
</gene>
<dbReference type="SUPFAM" id="SSF52540">
    <property type="entry name" value="P-loop containing nucleoside triphosphate hydrolases"/>
    <property type="match status" value="1"/>
</dbReference>
<evidence type="ECO:0000313" key="8">
    <source>
        <dbReference type="Proteomes" id="UP001316189"/>
    </source>
</evidence>
<evidence type="ECO:0000256" key="2">
    <source>
        <dbReference type="ARBA" id="ARBA00022448"/>
    </source>
</evidence>
<comment type="similarity">
    <text evidence="1">Belongs to the ABC transporter superfamily.</text>
</comment>
<organism evidence="7 8">
    <name type="scientific">Cellulomonas chengniuliangii</name>
    <dbReference type="NCBI Taxonomy" id="2968084"/>
    <lineage>
        <taxon>Bacteria</taxon>
        <taxon>Bacillati</taxon>
        <taxon>Actinomycetota</taxon>
        <taxon>Actinomycetes</taxon>
        <taxon>Micrococcales</taxon>
        <taxon>Cellulomonadaceae</taxon>
        <taxon>Cellulomonas</taxon>
    </lineage>
</organism>
<evidence type="ECO:0000256" key="5">
    <source>
        <dbReference type="SAM" id="MobiDB-lite"/>
    </source>
</evidence>
<proteinExistence type="inferred from homology"/>
<dbReference type="Pfam" id="PF13732">
    <property type="entry name" value="DrrA1-3_C"/>
    <property type="match status" value="1"/>
</dbReference>
<keyword evidence="3" id="KW-0547">Nucleotide-binding</keyword>
<dbReference type="PANTHER" id="PTHR43335:SF11">
    <property type="entry name" value="ABC TRANSPORTER RELATED"/>
    <property type="match status" value="1"/>
</dbReference>
<dbReference type="InterPro" id="IPR003593">
    <property type="entry name" value="AAA+_ATPase"/>
</dbReference>
<accession>A0ABY5L4G7</accession>